<feature type="domain" description="RING-type" evidence="9">
    <location>
        <begin position="7"/>
        <end position="48"/>
    </location>
</feature>
<evidence type="ECO:0000313" key="10">
    <source>
        <dbReference type="EMBL" id="KNC78638.1"/>
    </source>
</evidence>
<evidence type="ECO:0000256" key="2">
    <source>
        <dbReference type="ARBA" id="ARBA00022692"/>
    </source>
</evidence>
<keyword evidence="6" id="KW-1133">Transmembrane helix</keyword>
<keyword evidence="2" id="KW-0812">Transmembrane</keyword>
<dbReference type="InterPro" id="IPR013083">
    <property type="entry name" value="Znf_RING/FYVE/PHD"/>
</dbReference>
<dbReference type="PROSITE" id="PS50089">
    <property type="entry name" value="ZF_RING_2"/>
    <property type="match status" value="1"/>
</dbReference>
<dbReference type="Pfam" id="PF13639">
    <property type="entry name" value="zf-RING_2"/>
    <property type="match status" value="1"/>
</dbReference>
<dbReference type="PANTHER" id="PTHR46539:SF1">
    <property type="entry name" value="E3 UBIQUITIN-PROTEIN LIGASE ATL42"/>
    <property type="match status" value="1"/>
</dbReference>
<dbReference type="InterPro" id="IPR001841">
    <property type="entry name" value="Znf_RING"/>
</dbReference>
<dbReference type="GO" id="GO:0008270">
    <property type="term" value="F:zinc ion binding"/>
    <property type="evidence" value="ECO:0007669"/>
    <property type="project" value="UniProtKB-KW"/>
</dbReference>
<dbReference type="Gene3D" id="3.30.40.10">
    <property type="entry name" value="Zinc/RING finger domain, C3HC4 (zinc finger)"/>
    <property type="match status" value="1"/>
</dbReference>
<dbReference type="RefSeq" id="XP_014152540.1">
    <property type="nucleotide sequence ID" value="XM_014297065.1"/>
</dbReference>
<evidence type="ECO:0000256" key="6">
    <source>
        <dbReference type="ARBA" id="ARBA00022989"/>
    </source>
</evidence>
<evidence type="ECO:0000256" key="1">
    <source>
        <dbReference type="ARBA" id="ARBA00004370"/>
    </source>
</evidence>
<evidence type="ECO:0000256" key="3">
    <source>
        <dbReference type="ARBA" id="ARBA00022723"/>
    </source>
</evidence>
<dbReference type="SMART" id="SM00184">
    <property type="entry name" value="RING"/>
    <property type="match status" value="1"/>
</dbReference>
<sequence>IQEGEVCPICLEQERAEDCLRQLPCKHEYHTACIDQWLAQSTNCPTCKYDLLSHTDPATTKGAGTNSNASVANNTPASSSVLLIASS</sequence>
<keyword evidence="4 8" id="KW-0863">Zinc-finger</keyword>
<comment type="subcellular location">
    <subcellularLocation>
        <location evidence="1">Membrane</location>
    </subcellularLocation>
</comment>
<keyword evidence="11" id="KW-1185">Reference proteome</keyword>
<keyword evidence="5" id="KW-0862">Zinc</keyword>
<keyword evidence="7" id="KW-0472">Membrane</keyword>
<dbReference type="STRING" id="667725.A0A0L0FRQ0"/>
<dbReference type="GO" id="GO:0016020">
    <property type="term" value="C:membrane"/>
    <property type="evidence" value="ECO:0007669"/>
    <property type="project" value="UniProtKB-SubCell"/>
</dbReference>
<dbReference type="EMBL" id="KQ242452">
    <property type="protein sequence ID" value="KNC78638.1"/>
    <property type="molecule type" value="Genomic_DNA"/>
</dbReference>
<gene>
    <name evidence="10" type="ORF">SARC_08936</name>
</gene>
<dbReference type="GeneID" id="25909440"/>
<accession>A0A0L0FRQ0</accession>
<feature type="non-terminal residue" evidence="10">
    <location>
        <position position="1"/>
    </location>
</feature>
<keyword evidence="3" id="KW-0479">Metal-binding</keyword>
<evidence type="ECO:0000259" key="9">
    <source>
        <dbReference type="PROSITE" id="PS50089"/>
    </source>
</evidence>
<evidence type="ECO:0000256" key="5">
    <source>
        <dbReference type="ARBA" id="ARBA00022833"/>
    </source>
</evidence>
<dbReference type="AlphaFoldDB" id="A0A0L0FRQ0"/>
<reference evidence="10 11" key="1">
    <citation type="submission" date="2011-02" db="EMBL/GenBank/DDBJ databases">
        <title>The Genome Sequence of Sphaeroforma arctica JP610.</title>
        <authorList>
            <consortium name="The Broad Institute Genome Sequencing Platform"/>
            <person name="Russ C."/>
            <person name="Cuomo C."/>
            <person name="Young S.K."/>
            <person name="Zeng Q."/>
            <person name="Gargeya S."/>
            <person name="Alvarado L."/>
            <person name="Berlin A."/>
            <person name="Chapman S.B."/>
            <person name="Chen Z."/>
            <person name="Freedman E."/>
            <person name="Gellesch M."/>
            <person name="Goldberg J."/>
            <person name="Griggs A."/>
            <person name="Gujja S."/>
            <person name="Heilman E."/>
            <person name="Heiman D."/>
            <person name="Howarth C."/>
            <person name="Mehta T."/>
            <person name="Neiman D."/>
            <person name="Pearson M."/>
            <person name="Roberts A."/>
            <person name="Saif S."/>
            <person name="Shea T."/>
            <person name="Shenoy N."/>
            <person name="Sisk P."/>
            <person name="Stolte C."/>
            <person name="Sykes S."/>
            <person name="White J."/>
            <person name="Yandava C."/>
            <person name="Burger G."/>
            <person name="Gray M.W."/>
            <person name="Holland P.W.H."/>
            <person name="King N."/>
            <person name="Lang F.B.F."/>
            <person name="Roger A.J."/>
            <person name="Ruiz-Trillo I."/>
            <person name="Haas B."/>
            <person name="Nusbaum C."/>
            <person name="Birren B."/>
        </authorList>
    </citation>
    <scope>NUCLEOTIDE SEQUENCE [LARGE SCALE GENOMIC DNA]</scope>
    <source>
        <strain evidence="10 11">JP610</strain>
    </source>
</reference>
<name>A0A0L0FRQ0_9EUKA</name>
<proteinExistence type="predicted"/>
<evidence type="ECO:0000256" key="7">
    <source>
        <dbReference type="ARBA" id="ARBA00023136"/>
    </source>
</evidence>
<evidence type="ECO:0000313" key="11">
    <source>
        <dbReference type="Proteomes" id="UP000054560"/>
    </source>
</evidence>
<dbReference type="OrthoDB" id="8062037at2759"/>
<evidence type="ECO:0000256" key="8">
    <source>
        <dbReference type="PROSITE-ProRule" id="PRU00175"/>
    </source>
</evidence>
<evidence type="ECO:0000256" key="4">
    <source>
        <dbReference type="ARBA" id="ARBA00022771"/>
    </source>
</evidence>
<dbReference type="eggNOG" id="KOG4628">
    <property type="taxonomic scope" value="Eukaryota"/>
</dbReference>
<dbReference type="Proteomes" id="UP000054560">
    <property type="component" value="Unassembled WGS sequence"/>
</dbReference>
<dbReference type="SUPFAM" id="SSF57850">
    <property type="entry name" value="RING/U-box"/>
    <property type="match status" value="1"/>
</dbReference>
<protein>
    <recommendedName>
        <fullName evidence="9">RING-type domain-containing protein</fullName>
    </recommendedName>
</protein>
<dbReference type="PANTHER" id="PTHR46539">
    <property type="entry name" value="E3 UBIQUITIN-PROTEIN LIGASE ATL42"/>
    <property type="match status" value="1"/>
</dbReference>
<organism evidence="10 11">
    <name type="scientific">Sphaeroforma arctica JP610</name>
    <dbReference type="NCBI Taxonomy" id="667725"/>
    <lineage>
        <taxon>Eukaryota</taxon>
        <taxon>Ichthyosporea</taxon>
        <taxon>Ichthyophonida</taxon>
        <taxon>Sphaeroforma</taxon>
    </lineage>
</organism>